<feature type="signal peptide" evidence="1">
    <location>
        <begin position="1"/>
        <end position="17"/>
    </location>
</feature>
<dbReference type="Proteomes" id="UP000578531">
    <property type="component" value="Unassembled WGS sequence"/>
</dbReference>
<reference evidence="2 3" key="1">
    <citation type="journal article" date="2020" name="Genomics">
        <title>Complete, high-quality genomes from long-read metagenomic sequencing of two wolf lichen thalli reveals enigmatic genome architecture.</title>
        <authorList>
            <person name="McKenzie S.K."/>
            <person name="Walston R.F."/>
            <person name="Allen J.L."/>
        </authorList>
    </citation>
    <scope>NUCLEOTIDE SEQUENCE [LARGE SCALE GENOMIC DNA]</scope>
    <source>
        <strain evidence="2">WasteWater2</strain>
    </source>
</reference>
<protein>
    <submittedName>
        <fullName evidence="2">Uncharacterized protein</fullName>
    </submittedName>
</protein>
<dbReference type="AlphaFoldDB" id="A0A8H6FXK2"/>
<sequence>MFKSTLAIFALMASSIAAPAPEFIVERHIVEVYKRQADISQLLELASLAGVTALPHRPRRPPPTRTPRQLSRLCPPHVLCPQRPPHRRSLRLRFLYRQRPLLCQLLRKRFLSRQQSRMVQLITHKRPQLSAYIFRVWRIGGCWGRDQECDS</sequence>
<name>A0A8H6FXK2_9LECA</name>
<evidence type="ECO:0000313" key="2">
    <source>
        <dbReference type="EMBL" id="KAF6236705.1"/>
    </source>
</evidence>
<keyword evidence="1" id="KW-0732">Signal</keyword>
<dbReference type="GeneID" id="59286660"/>
<keyword evidence="3" id="KW-1185">Reference proteome</keyword>
<organism evidence="2 3">
    <name type="scientific">Letharia columbiana</name>
    <dbReference type="NCBI Taxonomy" id="112416"/>
    <lineage>
        <taxon>Eukaryota</taxon>
        <taxon>Fungi</taxon>
        <taxon>Dikarya</taxon>
        <taxon>Ascomycota</taxon>
        <taxon>Pezizomycotina</taxon>
        <taxon>Lecanoromycetes</taxon>
        <taxon>OSLEUM clade</taxon>
        <taxon>Lecanoromycetidae</taxon>
        <taxon>Lecanorales</taxon>
        <taxon>Lecanorineae</taxon>
        <taxon>Parmeliaceae</taxon>
        <taxon>Letharia</taxon>
    </lineage>
</organism>
<dbReference type="OrthoDB" id="5419608at2759"/>
<accession>A0A8H6FXK2</accession>
<gene>
    <name evidence="2" type="ORF">HO173_004996</name>
</gene>
<evidence type="ECO:0000256" key="1">
    <source>
        <dbReference type="SAM" id="SignalP"/>
    </source>
</evidence>
<feature type="chain" id="PRO_5034572316" evidence="1">
    <location>
        <begin position="18"/>
        <end position="151"/>
    </location>
</feature>
<evidence type="ECO:0000313" key="3">
    <source>
        <dbReference type="Proteomes" id="UP000578531"/>
    </source>
</evidence>
<proteinExistence type="predicted"/>
<comment type="caution">
    <text evidence="2">The sequence shown here is derived from an EMBL/GenBank/DDBJ whole genome shotgun (WGS) entry which is preliminary data.</text>
</comment>
<dbReference type="EMBL" id="JACCJC010000017">
    <property type="protein sequence ID" value="KAF6236705.1"/>
    <property type="molecule type" value="Genomic_DNA"/>
</dbReference>
<dbReference type="RefSeq" id="XP_037166038.1">
    <property type="nucleotide sequence ID" value="XM_037306914.1"/>
</dbReference>